<dbReference type="RefSeq" id="WP_042022123.1">
    <property type="nucleotide sequence ID" value="NZ_CDBW01000032.1"/>
</dbReference>
<feature type="transmembrane region" description="Helical" evidence="3">
    <location>
        <begin position="99"/>
        <end position="117"/>
    </location>
</feature>
<dbReference type="InterPro" id="IPR043128">
    <property type="entry name" value="Rev_trsase/Diguanyl_cyclase"/>
</dbReference>
<dbReference type="GO" id="GO:0005886">
    <property type="term" value="C:plasma membrane"/>
    <property type="evidence" value="ECO:0007669"/>
    <property type="project" value="TreeGrafter"/>
</dbReference>
<gene>
    <name evidence="5" type="ORF">BJD16_02030</name>
</gene>
<feature type="transmembrane region" description="Helical" evidence="3">
    <location>
        <begin position="44"/>
        <end position="63"/>
    </location>
</feature>
<dbReference type="PANTHER" id="PTHR45138:SF9">
    <property type="entry name" value="DIGUANYLATE CYCLASE DGCM-RELATED"/>
    <property type="match status" value="1"/>
</dbReference>
<evidence type="ECO:0000256" key="3">
    <source>
        <dbReference type="SAM" id="Phobius"/>
    </source>
</evidence>
<dbReference type="PROSITE" id="PS50887">
    <property type="entry name" value="GGDEF"/>
    <property type="match status" value="1"/>
</dbReference>
<proteinExistence type="predicted"/>
<feature type="transmembrane region" description="Helical" evidence="3">
    <location>
        <begin position="197"/>
        <end position="215"/>
    </location>
</feature>
<keyword evidence="3" id="KW-0812">Transmembrane</keyword>
<evidence type="ECO:0000256" key="2">
    <source>
        <dbReference type="ARBA" id="ARBA00034247"/>
    </source>
</evidence>
<comment type="catalytic activity">
    <reaction evidence="2">
        <text>2 GTP = 3',3'-c-di-GMP + 2 diphosphate</text>
        <dbReference type="Rhea" id="RHEA:24898"/>
        <dbReference type="ChEBI" id="CHEBI:33019"/>
        <dbReference type="ChEBI" id="CHEBI:37565"/>
        <dbReference type="ChEBI" id="CHEBI:58805"/>
        <dbReference type="EC" id="2.7.7.65"/>
    </reaction>
</comment>
<dbReference type="Pfam" id="PF00990">
    <property type="entry name" value="GGDEF"/>
    <property type="match status" value="1"/>
</dbReference>
<organism evidence="5 6">
    <name type="scientific">Aeromonas sobria</name>
    <dbReference type="NCBI Taxonomy" id="646"/>
    <lineage>
        <taxon>Bacteria</taxon>
        <taxon>Pseudomonadati</taxon>
        <taxon>Pseudomonadota</taxon>
        <taxon>Gammaproteobacteria</taxon>
        <taxon>Aeromonadales</taxon>
        <taxon>Aeromonadaceae</taxon>
        <taxon>Aeromonas</taxon>
    </lineage>
</organism>
<dbReference type="SMART" id="SM00267">
    <property type="entry name" value="GGDEF"/>
    <property type="match status" value="1"/>
</dbReference>
<dbReference type="Gene3D" id="3.30.70.270">
    <property type="match status" value="1"/>
</dbReference>
<keyword evidence="3" id="KW-1133">Transmembrane helix</keyword>
<dbReference type="GO" id="GO:0043709">
    <property type="term" value="P:cell adhesion involved in single-species biofilm formation"/>
    <property type="evidence" value="ECO:0007669"/>
    <property type="project" value="TreeGrafter"/>
</dbReference>
<dbReference type="NCBIfam" id="TIGR00254">
    <property type="entry name" value="GGDEF"/>
    <property type="match status" value="1"/>
</dbReference>
<feature type="transmembrane region" description="Helical" evidence="3">
    <location>
        <begin position="12"/>
        <end position="32"/>
    </location>
</feature>
<feature type="domain" description="GGDEF" evidence="4">
    <location>
        <begin position="252"/>
        <end position="377"/>
    </location>
</feature>
<dbReference type="EC" id="2.7.7.65" evidence="1"/>
<dbReference type="GO" id="GO:1902201">
    <property type="term" value="P:negative regulation of bacterial-type flagellum-dependent cell motility"/>
    <property type="evidence" value="ECO:0007669"/>
    <property type="project" value="TreeGrafter"/>
</dbReference>
<dbReference type="STRING" id="646.BJD16_02030"/>
<dbReference type="Proteomes" id="UP000179934">
    <property type="component" value="Unassembled WGS sequence"/>
</dbReference>
<dbReference type="InterPro" id="IPR029787">
    <property type="entry name" value="Nucleotide_cyclase"/>
</dbReference>
<dbReference type="InterPro" id="IPR050469">
    <property type="entry name" value="Diguanylate_Cyclase"/>
</dbReference>
<reference evidence="5 6" key="1">
    <citation type="submission" date="2016-09" db="EMBL/GenBank/DDBJ databases">
        <title>Draft Genome Sequence of Aeromonas sobria Strain 08005, Isolated from Sick Rana catesbeiana.</title>
        <authorList>
            <person name="Yang Q."/>
        </authorList>
    </citation>
    <scope>NUCLEOTIDE SEQUENCE [LARGE SCALE GENOMIC DNA]</scope>
    <source>
        <strain evidence="5 6">08005</strain>
    </source>
</reference>
<dbReference type="GO" id="GO:0052621">
    <property type="term" value="F:diguanylate cyclase activity"/>
    <property type="evidence" value="ECO:0007669"/>
    <property type="project" value="UniProtKB-EC"/>
</dbReference>
<dbReference type="PANTHER" id="PTHR45138">
    <property type="entry name" value="REGULATORY COMPONENTS OF SENSORY TRANSDUCTION SYSTEM"/>
    <property type="match status" value="1"/>
</dbReference>
<feature type="transmembrane region" description="Helical" evidence="3">
    <location>
        <begin position="69"/>
        <end position="87"/>
    </location>
</feature>
<dbReference type="SUPFAM" id="SSF55073">
    <property type="entry name" value="Nucleotide cyclase"/>
    <property type="match status" value="1"/>
</dbReference>
<dbReference type="InterPro" id="IPR000160">
    <property type="entry name" value="GGDEF_dom"/>
</dbReference>
<evidence type="ECO:0000259" key="4">
    <source>
        <dbReference type="PROSITE" id="PS50887"/>
    </source>
</evidence>
<accession>A0A1S2D9N2</accession>
<evidence type="ECO:0000313" key="5">
    <source>
        <dbReference type="EMBL" id="OHY97057.1"/>
    </source>
</evidence>
<feature type="transmembrane region" description="Helical" evidence="3">
    <location>
        <begin position="123"/>
        <end position="143"/>
    </location>
</feature>
<dbReference type="CDD" id="cd01949">
    <property type="entry name" value="GGDEF"/>
    <property type="match status" value="1"/>
</dbReference>
<evidence type="ECO:0000256" key="1">
    <source>
        <dbReference type="ARBA" id="ARBA00012528"/>
    </source>
</evidence>
<sequence>MDASLLLKLDIFTLMIMALCGYCLGFLTLTIIRVTHNDIPGVGVWWWSSLFAMLGQAGFASLLLTPTPYGSWVGNVFLIFHVLLLLIAQRCFFRQPPGWRACWGFILLFAIIMTWSVAIDGRIAVRVMISSATFLGLSTLIIWQLWRHGRPDYQVAVWVLIGLHLVLIAMTLMRMFAVWGEVIESPFQRQLFNVLPYVSMLVGSSMLTFGVLLLCNQHRALELRYQASHDLLTGLFNRRGFMERLARGRPAPQGALVVLDLDDFKQINDRYGHEVGDRVLERVGLVLREREGVLAGRFGGEEFVLLFRHATAEEASVHCQSLLVQLAASEVDGIHITVSMGVAHWQGEWHFDRLFRRADDALYRAKREGKNRVCQAA</sequence>
<dbReference type="OrthoDB" id="9803824at2"/>
<feature type="transmembrane region" description="Helical" evidence="3">
    <location>
        <begin position="155"/>
        <end position="177"/>
    </location>
</feature>
<protein>
    <recommendedName>
        <fullName evidence="1">diguanylate cyclase</fullName>
        <ecNumber evidence="1">2.7.7.65</ecNumber>
    </recommendedName>
</protein>
<dbReference type="GeneID" id="58923163"/>
<comment type="caution">
    <text evidence="5">The sequence shown here is derived from an EMBL/GenBank/DDBJ whole genome shotgun (WGS) entry which is preliminary data.</text>
</comment>
<dbReference type="EMBL" id="MKFU01000001">
    <property type="protein sequence ID" value="OHY97057.1"/>
    <property type="molecule type" value="Genomic_DNA"/>
</dbReference>
<name>A0A1S2D9N2_AERSO</name>
<keyword evidence="3" id="KW-0472">Membrane</keyword>
<dbReference type="AlphaFoldDB" id="A0A1S2D9N2"/>
<evidence type="ECO:0000313" key="6">
    <source>
        <dbReference type="Proteomes" id="UP000179934"/>
    </source>
</evidence>